<evidence type="ECO:0000313" key="3">
    <source>
        <dbReference type="Proteomes" id="UP001597546"/>
    </source>
</evidence>
<gene>
    <name evidence="2" type="ORF">ACFSSE_16975</name>
</gene>
<feature type="transmembrane region" description="Helical" evidence="1">
    <location>
        <begin position="6"/>
        <end position="22"/>
    </location>
</feature>
<evidence type="ECO:0000313" key="2">
    <source>
        <dbReference type="EMBL" id="MFD2733405.1"/>
    </source>
</evidence>
<comment type="caution">
    <text evidence="2">The sequence shown here is derived from an EMBL/GenBank/DDBJ whole genome shotgun (WGS) entry which is preliminary data.</text>
</comment>
<keyword evidence="1" id="KW-0472">Membrane</keyword>
<protein>
    <submittedName>
        <fullName evidence="2">Toxin-antitoxin system YwqK family antitoxin</fullName>
    </submittedName>
</protein>
<keyword evidence="3" id="KW-1185">Reference proteome</keyword>
<organism evidence="2 3">
    <name type="scientific">Pedobacter alpinus</name>
    <dbReference type="NCBI Taxonomy" id="1590643"/>
    <lineage>
        <taxon>Bacteria</taxon>
        <taxon>Pseudomonadati</taxon>
        <taxon>Bacteroidota</taxon>
        <taxon>Sphingobacteriia</taxon>
        <taxon>Sphingobacteriales</taxon>
        <taxon>Sphingobacteriaceae</taxon>
        <taxon>Pedobacter</taxon>
    </lineage>
</organism>
<dbReference type="EMBL" id="JBHULV010000053">
    <property type="protein sequence ID" value="MFD2733405.1"/>
    <property type="molecule type" value="Genomic_DNA"/>
</dbReference>
<proteinExistence type="predicted"/>
<dbReference type="SUPFAM" id="SSF82185">
    <property type="entry name" value="Histone H3 K4-specific methyltransferase SET7/9 N-terminal domain"/>
    <property type="match status" value="1"/>
</dbReference>
<dbReference type="RefSeq" id="WP_379044270.1">
    <property type="nucleotide sequence ID" value="NZ_JBHSKW010000039.1"/>
</dbReference>
<keyword evidence="1" id="KW-0812">Transmembrane</keyword>
<reference evidence="3" key="1">
    <citation type="journal article" date="2019" name="Int. J. Syst. Evol. Microbiol.">
        <title>The Global Catalogue of Microorganisms (GCM) 10K type strain sequencing project: providing services to taxonomists for standard genome sequencing and annotation.</title>
        <authorList>
            <consortium name="The Broad Institute Genomics Platform"/>
            <consortium name="The Broad Institute Genome Sequencing Center for Infectious Disease"/>
            <person name="Wu L."/>
            <person name="Ma J."/>
        </authorList>
    </citation>
    <scope>NUCLEOTIDE SEQUENCE [LARGE SCALE GENOMIC DNA]</scope>
    <source>
        <strain evidence="3">KCTC 42456</strain>
    </source>
</reference>
<evidence type="ECO:0000256" key="1">
    <source>
        <dbReference type="SAM" id="Phobius"/>
    </source>
</evidence>
<keyword evidence="1" id="KW-1133">Transmembrane helix</keyword>
<dbReference type="Gene3D" id="3.90.930.1">
    <property type="match status" value="1"/>
</dbReference>
<accession>A0ABW5TVX1</accession>
<name>A0ABW5TVX1_9SPHI</name>
<sequence length="265" mass="30300">MKIRFYLYIVGFIGLIIILLNQKPNIQKMYFTLFNKTGTTSTYKEDGEILNFTNGKLVFKGNLENGKVEGLVVYYFENGKVKTKMNFHEGRANGKTIKYFENGNIEHVSNWKNGKRYGEVVFYSEDGKLIGYNVFDITQTPFYGCDYTPSNDVKPDEGSLLVSLNIFSFDILTDSTEILQYQNKYKNIKDLFITVATPPKASLKLNIQINNKEVRGFKIVNNTIRVPDAFLNEGKYHVNIVSKLFNKDNIAIDSLISGTSFSKME</sequence>
<dbReference type="Proteomes" id="UP001597546">
    <property type="component" value="Unassembled WGS sequence"/>
</dbReference>